<dbReference type="Proteomes" id="UP000799118">
    <property type="component" value="Unassembled WGS sequence"/>
</dbReference>
<name>A0A6A4H3V7_9AGAR</name>
<protein>
    <submittedName>
        <fullName evidence="1">Uncharacterized protein</fullName>
    </submittedName>
</protein>
<dbReference type="EMBL" id="ML769596">
    <property type="protein sequence ID" value="KAE9392433.1"/>
    <property type="molecule type" value="Genomic_DNA"/>
</dbReference>
<proteinExistence type="predicted"/>
<sequence length="56" mass="6062">MLSGGFNRSSLSESEALIDAVFSSWFEGQIRTVSTEYTHVFADSTNAGITDNSEAQ</sequence>
<evidence type="ECO:0000313" key="1">
    <source>
        <dbReference type="EMBL" id="KAE9392433.1"/>
    </source>
</evidence>
<reference evidence="1" key="1">
    <citation type="journal article" date="2019" name="Environ. Microbiol.">
        <title>Fungal ecological strategies reflected in gene transcription - a case study of two litter decomposers.</title>
        <authorList>
            <person name="Barbi F."/>
            <person name="Kohler A."/>
            <person name="Barry K."/>
            <person name="Baskaran P."/>
            <person name="Daum C."/>
            <person name="Fauchery L."/>
            <person name="Ihrmark K."/>
            <person name="Kuo A."/>
            <person name="LaButti K."/>
            <person name="Lipzen A."/>
            <person name="Morin E."/>
            <person name="Grigoriev I.V."/>
            <person name="Henrissat B."/>
            <person name="Lindahl B."/>
            <person name="Martin F."/>
        </authorList>
    </citation>
    <scope>NUCLEOTIDE SEQUENCE</scope>
    <source>
        <strain evidence="1">JB14</strain>
    </source>
</reference>
<accession>A0A6A4H3V7</accession>
<organism evidence="1 2">
    <name type="scientific">Gymnopus androsaceus JB14</name>
    <dbReference type="NCBI Taxonomy" id="1447944"/>
    <lineage>
        <taxon>Eukaryota</taxon>
        <taxon>Fungi</taxon>
        <taxon>Dikarya</taxon>
        <taxon>Basidiomycota</taxon>
        <taxon>Agaricomycotina</taxon>
        <taxon>Agaricomycetes</taxon>
        <taxon>Agaricomycetidae</taxon>
        <taxon>Agaricales</taxon>
        <taxon>Marasmiineae</taxon>
        <taxon>Omphalotaceae</taxon>
        <taxon>Gymnopus</taxon>
    </lineage>
</organism>
<keyword evidence="2" id="KW-1185">Reference proteome</keyword>
<evidence type="ECO:0000313" key="2">
    <source>
        <dbReference type="Proteomes" id="UP000799118"/>
    </source>
</evidence>
<dbReference type="AlphaFoldDB" id="A0A6A4H3V7"/>
<gene>
    <name evidence="1" type="ORF">BT96DRAFT_924738</name>
</gene>